<dbReference type="InterPro" id="IPR033668">
    <property type="entry name" value="Reg_prot_E2"/>
</dbReference>
<keyword evidence="5 12" id="KW-0597">Phosphoprotein</keyword>
<dbReference type="GO" id="GO:0039693">
    <property type="term" value="P:viral DNA genome replication"/>
    <property type="evidence" value="ECO:0007669"/>
    <property type="project" value="UniProtKB-UniRule"/>
</dbReference>
<dbReference type="InterPro" id="IPR012677">
    <property type="entry name" value="Nucleotide-bd_a/b_plait_sf"/>
</dbReference>
<evidence type="ECO:0000256" key="10">
    <source>
        <dbReference type="ARBA" id="ARBA00023159"/>
    </source>
</evidence>
<evidence type="ECO:0000256" key="3">
    <source>
        <dbReference type="ARBA" id="ARBA00022491"/>
    </source>
</evidence>
<keyword evidence="11 12" id="KW-0804">Transcription</keyword>
<comment type="similarity">
    <text evidence="2">Belongs to the papillomaviridae E8^E2C protein family.</text>
</comment>
<evidence type="ECO:0000259" key="15">
    <source>
        <dbReference type="Pfam" id="PF00511"/>
    </source>
</evidence>
<dbReference type="InterPro" id="IPR042504">
    <property type="entry name" value="Regulatory_protein_E2_N_2"/>
</dbReference>
<keyword evidence="9 12" id="KW-0238">DNA-binding</keyword>
<dbReference type="GO" id="GO:0000166">
    <property type="term" value="F:nucleotide binding"/>
    <property type="evidence" value="ECO:0007669"/>
    <property type="project" value="UniProtKB-UniRule"/>
</dbReference>
<evidence type="ECO:0000313" key="17">
    <source>
        <dbReference type="Proteomes" id="UP000118666"/>
    </source>
</evidence>
<evidence type="ECO:0000256" key="2">
    <source>
        <dbReference type="ARBA" id="ARBA00007794"/>
    </source>
</evidence>
<evidence type="ECO:0000256" key="13">
    <source>
        <dbReference type="SAM" id="MobiDB-lite"/>
    </source>
</evidence>
<feature type="region of interest" description="DNA-binding domain" evidence="12">
    <location>
        <begin position="314"/>
        <end position="397"/>
    </location>
</feature>
<dbReference type="Gene3D" id="1.10.287.30">
    <property type="entry name" value="E2 (early) protein, N terminal domain, subdomain 1"/>
    <property type="match status" value="1"/>
</dbReference>
<accession>I6MRF1</accession>
<keyword evidence="3 12" id="KW-0678">Repressor</keyword>
<feature type="domain" description="Papillomavirus E2 C-terminal" evidence="15">
    <location>
        <begin position="316"/>
        <end position="394"/>
    </location>
</feature>
<dbReference type="Proteomes" id="UP000118666">
    <property type="component" value="Segment"/>
</dbReference>
<keyword evidence="10 12" id="KW-0010">Activator</keyword>
<dbReference type="SUPFAM" id="SSF51332">
    <property type="entry name" value="E2 regulatory, transactivation domain"/>
    <property type="match status" value="1"/>
</dbReference>
<evidence type="ECO:0000256" key="9">
    <source>
        <dbReference type="ARBA" id="ARBA00023125"/>
    </source>
</evidence>
<comment type="function">
    <text evidence="12">Plays a role in the initiation of viral DNA replication. A dimer of E2 interacts with a dimer of E1 in order to improve specificity of E1 DNA binding activity. Once the complex recognizes and binds DNA at specific sites, the E2 dimer is removed from DNA. E2 also regulates viral transcription through binding to the E2RE response element (5'-ACCNNNNNNGGT-3') present in multiple copies in the regulatory regions of the viral genome. Activates or represses transcription depending on E2RE's position with regards to proximal promoter elements including the TATA-box. Repression occurs by sterically hindering the assembly of the transcription initiation complex.</text>
</comment>
<dbReference type="GO" id="GO:0003677">
    <property type="term" value="F:DNA binding"/>
    <property type="evidence" value="ECO:0007669"/>
    <property type="project" value="UniProtKB-UniRule"/>
</dbReference>
<name>I6MRF1_9PAPI</name>
<evidence type="ECO:0000256" key="11">
    <source>
        <dbReference type="ARBA" id="ARBA00023163"/>
    </source>
</evidence>
<dbReference type="SUPFAM" id="SSF54957">
    <property type="entry name" value="Viral DNA-binding domain"/>
    <property type="match status" value="1"/>
</dbReference>
<comment type="PTM">
    <text evidence="12">Sumoylation plays a regulatory role in E2 transcriptional activity.</text>
</comment>
<evidence type="ECO:0000256" key="8">
    <source>
        <dbReference type="ARBA" id="ARBA00023015"/>
    </source>
</evidence>
<gene>
    <name evidence="12 16" type="primary">E2</name>
</gene>
<keyword evidence="4 12" id="KW-0244">Early protein</keyword>
<proteinExistence type="inferred from homology"/>
<evidence type="ECO:0000256" key="12">
    <source>
        <dbReference type="HAMAP-Rule" id="MF_04001"/>
    </source>
</evidence>
<evidence type="ECO:0000256" key="5">
    <source>
        <dbReference type="ARBA" id="ARBA00022553"/>
    </source>
</evidence>
<dbReference type="GO" id="GO:0042025">
    <property type="term" value="C:host cell nucleus"/>
    <property type="evidence" value="ECO:0007669"/>
    <property type="project" value="UniProtKB-SubCell"/>
</dbReference>
<evidence type="ECO:0000256" key="4">
    <source>
        <dbReference type="ARBA" id="ARBA00022518"/>
    </source>
</evidence>
<dbReference type="InterPro" id="IPR036050">
    <property type="entry name" value="Regulatory_protein_E2_N"/>
</dbReference>
<dbReference type="InterPro" id="IPR000427">
    <property type="entry name" value="Papillomavirus_E2_C"/>
</dbReference>
<evidence type="ECO:0000259" key="14">
    <source>
        <dbReference type="Pfam" id="PF00508"/>
    </source>
</evidence>
<dbReference type="InterPro" id="IPR035975">
    <property type="entry name" value="E2/EBNA1_C_sf"/>
</dbReference>
<dbReference type="Pfam" id="PF00511">
    <property type="entry name" value="PPV_E2_C"/>
    <property type="match status" value="1"/>
</dbReference>
<dbReference type="GO" id="GO:0003700">
    <property type="term" value="F:DNA-binding transcription factor activity"/>
    <property type="evidence" value="ECO:0007669"/>
    <property type="project" value="UniProtKB-UniRule"/>
</dbReference>
<dbReference type="Gene3D" id="3.30.70.330">
    <property type="match status" value="1"/>
</dbReference>
<keyword evidence="12" id="KW-0832">Ubl conjugation</keyword>
<feature type="compositionally biased region" description="Basic and acidic residues" evidence="13">
    <location>
        <begin position="224"/>
        <end position="240"/>
    </location>
</feature>
<comment type="caution">
    <text evidence="12">Lacks conserved residue(s) required for the propagation of feature annotation.</text>
</comment>
<keyword evidence="6 12" id="KW-1048">Host nucleus</keyword>
<comment type="subunit">
    <text evidence="12">Binds DNA as homodimer. Interacts with protein E1; this interaction greatly increases E1 DNA-binding activity. Interacts with protein L1; this interaction enhances E2-dependent replication and transcription activation. Interacts with protein L2; this interaction inhibits E2 transcriptional activity but not DNA replication function E2. Interacts with protein E7; this interaction inhibits E7 oncogenic activity. Interacts with host TAF1; this interaction modulates E2-dependent transcriptional regulation. Interacts with host BRD4; this interaction mediates E2 transcriptional activation function. Additionally, the interaction with host BRD4 on mitotic chromosomes mediates tethering of the viral genome. Interacts with host TOPBP1; this interaction is required for optimal viral DNA replication.</text>
</comment>
<keyword evidence="7 12" id="KW-0235">DNA replication</keyword>
<sequence length="397" mass="45855">MERLRDRFDAVQEALLTLYEQDANDIDTQIKHWDLMRQEHAILYIARQNGIRQLGLQQVPSLATSEHKAKQAIMMSILLKSLKDSPFGNETWSLSETSIELLNTPPRHCFKKSGYTVDVYYDRDKDKLFPYTGWHDIYFQDENNIWHKTVGKVDYYGLYYVDENGEKVYYIKFDEKAKTLSTTGEWEVRYQNKTISPSVTSSSFSSSWKPSSGYGLPTTSQHPETSEERRTQQEIAERPLSRSSTNEKVSGIRLRRRGEGEQGSTERSPKRRRPDTPDSTGSAVPTPAEVGRSTRSVGRGHYSRLERLQIEARDPPILIVKGCSNTLKCWRFRIKTKNRKCYTFATTVFKWVDGVHELDDRSRMLLAFKDYTQRQQFVDSVTLPKGTEIAYGSLNSL</sequence>
<feature type="domain" description="Papillomavirus E2 N-terminal" evidence="14">
    <location>
        <begin position="1"/>
        <end position="199"/>
    </location>
</feature>
<dbReference type="HAMAP" id="MF_04001">
    <property type="entry name" value="PPV_E2"/>
    <property type="match status" value="1"/>
</dbReference>
<organism evidence="16 17">
    <name type="scientific">Human papillomavirus 142</name>
    <dbReference type="NCBI Taxonomy" id="1070415"/>
    <lineage>
        <taxon>Viruses</taxon>
        <taxon>Monodnaviria</taxon>
        <taxon>Shotokuvirae</taxon>
        <taxon>Cossaviricota</taxon>
        <taxon>Papovaviricetes</taxon>
        <taxon>Zurhausenvirales</taxon>
        <taxon>Papillomaviridae</taxon>
        <taxon>Firstpapillomavirinae</taxon>
        <taxon>Gammapapillomavirus</taxon>
        <taxon>Gammapapillomavirus 10</taxon>
    </lineage>
</organism>
<evidence type="ECO:0000313" key="16">
    <source>
        <dbReference type="EMBL" id="AEM24645.1"/>
    </source>
</evidence>
<evidence type="ECO:0000256" key="6">
    <source>
        <dbReference type="ARBA" id="ARBA00022562"/>
    </source>
</evidence>
<feature type="region of interest" description="Disordered" evidence="13">
    <location>
        <begin position="197"/>
        <end position="298"/>
    </location>
</feature>
<comment type="PTM">
    <text evidence="12">Phosphorylated.</text>
</comment>
<dbReference type="GO" id="GO:0006351">
    <property type="term" value="P:DNA-templated transcription"/>
    <property type="evidence" value="ECO:0007669"/>
    <property type="project" value="UniProtKB-UniRule"/>
</dbReference>
<feature type="compositionally biased region" description="Low complexity" evidence="13">
    <location>
        <begin position="197"/>
        <end position="212"/>
    </location>
</feature>
<comment type="subcellular location">
    <subcellularLocation>
        <location evidence="1 12">Host nucleus</location>
    </subcellularLocation>
</comment>
<comment type="similarity">
    <text evidence="12">Belongs to the papillomaviridae E2 protein family.</text>
</comment>
<dbReference type="EMBL" id="HM999994">
    <property type="protein sequence ID" value="AEM24645.1"/>
    <property type="molecule type" value="Genomic_DNA"/>
</dbReference>
<dbReference type="Gene3D" id="2.170.200.10">
    <property type="entry name" value="Papillomavirus E2 early protein domain"/>
    <property type="match status" value="1"/>
</dbReference>
<dbReference type="GO" id="GO:0006275">
    <property type="term" value="P:regulation of DNA replication"/>
    <property type="evidence" value="ECO:0007669"/>
    <property type="project" value="UniProtKB-UniRule"/>
</dbReference>
<keyword evidence="12" id="KW-1017">Isopeptide bond</keyword>
<evidence type="ECO:0000256" key="1">
    <source>
        <dbReference type="ARBA" id="ARBA00004147"/>
    </source>
</evidence>
<dbReference type="GO" id="GO:0006260">
    <property type="term" value="P:DNA replication"/>
    <property type="evidence" value="ECO:0007669"/>
    <property type="project" value="UniProtKB-KW"/>
</dbReference>
<feature type="cross-link" description="Glycyl lysine isopeptide (Lys-Gly) (interchain with G-Cter in SUMO)" evidence="12">
    <location>
        <position position="321"/>
    </location>
</feature>
<dbReference type="InterPro" id="IPR001866">
    <property type="entry name" value="PPV_E2_N"/>
</dbReference>
<dbReference type="InterPro" id="IPR042503">
    <property type="entry name" value="Regulatory_protein_E2_N_1"/>
</dbReference>
<dbReference type="Pfam" id="PF00508">
    <property type="entry name" value="PPV_E2_N"/>
    <property type="match status" value="1"/>
</dbReference>
<reference evidence="16 17" key="1">
    <citation type="submission" date="2010-07" db="EMBL/GenBank/DDBJ databases">
        <title>Survey of HPV infection in oral cavity reveals abundant novel beta and gamma HPV types.</title>
        <authorList>
            <person name="Chen Z."/>
            <person name="Sun C."/>
            <person name="Bottalico D."/>
            <person name="Burk R."/>
        </authorList>
    </citation>
    <scope>NUCLEOTIDE SEQUENCE [LARGE SCALE GENOMIC DNA]</scope>
    <source>
        <strain evidence="16">GH1302</strain>
    </source>
</reference>
<protein>
    <recommendedName>
        <fullName evidence="12">Regulatory protein E2</fullName>
    </recommendedName>
</protein>
<evidence type="ECO:0000256" key="7">
    <source>
        <dbReference type="ARBA" id="ARBA00022705"/>
    </source>
</evidence>
<keyword evidence="8 12" id="KW-0805">Transcription regulation</keyword>